<dbReference type="EMBL" id="JAJNCT010000047">
    <property type="protein sequence ID" value="MCD2168068.1"/>
    <property type="molecule type" value="Genomic_DNA"/>
</dbReference>
<reference evidence="1 2" key="1">
    <citation type="submission" date="2021-11" db="EMBL/GenBank/DDBJ databases">
        <title>Genome sequence.</title>
        <authorList>
            <person name="Sun Q."/>
        </authorList>
    </citation>
    <scope>NUCLEOTIDE SEQUENCE [LARGE SCALE GENOMIC DNA]</scope>
    <source>
        <strain evidence="1 2">KCTC 12005</strain>
    </source>
</reference>
<dbReference type="RefSeq" id="WP_230781182.1">
    <property type="nucleotide sequence ID" value="NZ_JAJNCT010000047.1"/>
</dbReference>
<protein>
    <submittedName>
        <fullName evidence="1">Uncharacterized protein</fullName>
    </submittedName>
</protein>
<evidence type="ECO:0000313" key="1">
    <source>
        <dbReference type="EMBL" id="MCD2168068.1"/>
    </source>
</evidence>
<dbReference type="Proteomes" id="UP001199260">
    <property type="component" value="Unassembled WGS sequence"/>
</dbReference>
<keyword evidence="2" id="KW-1185">Reference proteome</keyword>
<name>A0AAW4Y2B4_9BURK</name>
<comment type="caution">
    <text evidence="1">The sequence shown here is derived from an EMBL/GenBank/DDBJ whole genome shotgun (WGS) entry which is preliminary data.</text>
</comment>
<dbReference type="AlphaFoldDB" id="A0AAW4Y2B4"/>
<accession>A0AAW4Y2B4</accession>
<evidence type="ECO:0000313" key="2">
    <source>
        <dbReference type="Proteomes" id="UP001199260"/>
    </source>
</evidence>
<proteinExistence type="predicted"/>
<sequence length="141" mass="15735">MSLNIKSKAVAETSFLHLKDAQDNLMYTEGDKKSDKKPVGVNVYGPGSREYQAAQTKISNRAVSRLRKNGKFEQTSDEKQKEQAQYLAEITHSFVELDYDGLTGRELALAVYGDRTIGFIADQVAEHVKDWSNFTQGSPTS</sequence>
<gene>
    <name evidence="1" type="ORF">LPW39_23380</name>
</gene>
<organism evidence="1 2">
    <name type="scientific">Comamonas koreensis</name>
    <dbReference type="NCBI Taxonomy" id="160825"/>
    <lineage>
        <taxon>Bacteria</taxon>
        <taxon>Pseudomonadati</taxon>
        <taxon>Pseudomonadota</taxon>
        <taxon>Betaproteobacteria</taxon>
        <taxon>Burkholderiales</taxon>
        <taxon>Comamonadaceae</taxon>
        <taxon>Comamonas</taxon>
    </lineage>
</organism>